<keyword evidence="1" id="KW-0175">Coiled coil</keyword>
<organism evidence="3 4">
    <name type="scientific">Calothrix parietina FACHB-288</name>
    <dbReference type="NCBI Taxonomy" id="2692896"/>
    <lineage>
        <taxon>Bacteria</taxon>
        <taxon>Bacillati</taxon>
        <taxon>Cyanobacteriota</taxon>
        <taxon>Cyanophyceae</taxon>
        <taxon>Nostocales</taxon>
        <taxon>Calotrichaceae</taxon>
        <taxon>Calothrix</taxon>
    </lineage>
</organism>
<gene>
    <name evidence="3" type="ORF">H6G24_06010</name>
</gene>
<protein>
    <recommendedName>
        <fullName evidence="5">ATPase</fullName>
    </recommendedName>
</protein>
<keyword evidence="4" id="KW-1185">Reference proteome</keyword>
<feature type="region of interest" description="Disordered" evidence="2">
    <location>
        <begin position="1"/>
        <end position="34"/>
    </location>
</feature>
<feature type="compositionally biased region" description="Basic and acidic residues" evidence="2">
    <location>
        <begin position="1"/>
        <end position="19"/>
    </location>
</feature>
<evidence type="ECO:0000256" key="2">
    <source>
        <dbReference type="SAM" id="MobiDB-lite"/>
    </source>
</evidence>
<accession>A0ABR8A8H2</accession>
<name>A0ABR8A8H2_9CYAN</name>
<proteinExistence type="predicted"/>
<evidence type="ECO:0008006" key="5">
    <source>
        <dbReference type="Google" id="ProtNLM"/>
    </source>
</evidence>
<dbReference type="Proteomes" id="UP000658514">
    <property type="component" value="Unassembled WGS sequence"/>
</dbReference>
<dbReference type="RefSeq" id="WP_190538976.1">
    <property type="nucleotide sequence ID" value="NZ_CAWPNO010000106.1"/>
</dbReference>
<dbReference type="InterPro" id="IPR058106">
    <property type="entry name" value="Slr1339"/>
</dbReference>
<dbReference type="NCBIfam" id="NF047397">
    <property type="entry name" value="slr1339_fam"/>
    <property type="match status" value="1"/>
</dbReference>
<evidence type="ECO:0000313" key="4">
    <source>
        <dbReference type="Proteomes" id="UP000658514"/>
    </source>
</evidence>
<reference evidence="3 4" key="1">
    <citation type="journal article" date="2020" name="ISME J.">
        <title>Comparative genomics reveals insights into cyanobacterial evolution and habitat adaptation.</title>
        <authorList>
            <person name="Chen M.Y."/>
            <person name="Teng W.K."/>
            <person name="Zhao L."/>
            <person name="Hu C.X."/>
            <person name="Zhou Y.K."/>
            <person name="Han B.P."/>
            <person name="Song L.R."/>
            <person name="Shu W.S."/>
        </authorList>
    </citation>
    <scope>NUCLEOTIDE SEQUENCE [LARGE SCALE GENOMIC DNA]</scope>
    <source>
        <strain evidence="3 4">FACHB-288</strain>
    </source>
</reference>
<dbReference type="EMBL" id="JACJQH010000007">
    <property type="protein sequence ID" value="MBD2195052.1"/>
    <property type="molecule type" value="Genomic_DNA"/>
</dbReference>
<sequence length="137" mass="16009">MDNIDKLLAELQTEYKEGKTPPPQPQPQSKPQLNITQPFIPVSPKAASLIDNLLEEVKADFVERDKAEDLRRQEELEQERIRQEQLKVKQREALKTQAKEWLAKLDPFSPEGLWFERFAEGYPSKLEAAIEYLQNNY</sequence>
<evidence type="ECO:0000256" key="1">
    <source>
        <dbReference type="SAM" id="Coils"/>
    </source>
</evidence>
<comment type="caution">
    <text evidence="3">The sequence shown here is derived from an EMBL/GenBank/DDBJ whole genome shotgun (WGS) entry which is preliminary data.</text>
</comment>
<dbReference type="Pfam" id="PF26643">
    <property type="entry name" value="Slr1339"/>
    <property type="match status" value="1"/>
</dbReference>
<evidence type="ECO:0000313" key="3">
    <source>
        <dbReference type="EMBL" id="MBD2195052.1"/>
    </source>
</evidence>
<feature type="coiled-coil region" evidence="1">
    <location>
        <begin position="59"/>
        <end position="93"/>
    </location>
</feature>